<dbReference type="RefSeq" id="WP_198679456.1">
    <property type="nucleotide sequence ID" value="NZ_JACJII010000001.1"/>
</dbReference>
<evidence type="ECO:0000256" key="1">
    <source>
        <dbReference type="SAM" id="MobiDB-lite"/>
    </source>
</evidence>
<feature type="region of interest" description="Disordered" evidence="1">
    <location>
        <begin position="1"/>
        <end position="22"/>
    </location>
</feature>
<organism evidence="2 3">
    <name type="scientific">Thermomonospora cellulosilytica</name>
    <dbReference type="NCBI Taxonomy" id="1411118"/>
    <lineage>
        <taxon>Bacteria</taxon>
        <taxon>Bacillati</taxon>
        <taxon>Actinomycetota</taxon>
        <taxon>Actinomycetes</taxon>
        <taxon>Streptosporangiales</taxon>
        <taxon>Thermomonosporaceae</taxon>
        <taxon>Thermomonospora</taxon>
    </lineage>
</organism>
<dbReference type="Pfam" id="PF13646">
    <property type="entry name" value="HEAT_2"/>
    <property type="match status" value="1"/>
</dbReference>
<sequence>MPEPRFARALERMRSQDPAEREKGFDFLREHADSYVDDLITAFTQEPDPDFRCLLLELIAEARDPRALPVLTRHLDTPDPDDPLQFWAVRGLEMLDTPEAHRALTQARAQGLIL</sequence>
<dbReference type="InterPro" id="IPR011989">
    <property type="entry name" value="ARM-like"/>
</dbReference>
<accession>A0A7W3MTM1</accession>
<keyword evidence="3" id="KW-1185">Reference proteome</keyword>
<name>A0A7W3MTM1_9ACTN</name>
<dbReference type="Gene3D" id="1.25.10.10">
    <property type="entry name" value="Leucine-rich Repeat Variant"/>
    <property type="match status" value="1"/>
</dbReference>
<proteinExistence type="predicted"/>
<evidence type="ECO:0000313" key="3">
    <source>
        <dbReference type="Proteomes" id="UP000539313"/>
    </source>
</evidence>
<gene>
    <name evidence="2" type="ORF">HNR21_000555</name>
</gene>
<dbReference type="SUPFAM" id="SSF48371">
    <property type="entry name" value="ARM repeat"/>
    <property type="match status" value="1"/>
</dbReference>
<evidence type="ECO:0000313" key="2">
    <source>
        <dbReference type="EMBL" id="MBA9001673.1"/>
    </source>
</evidence>
<dbReference type="InterPro" id="IPR016024">
    <property type="entry name" value="ARM-type_fold"/>
</dbReference>
<dbReference type="AlphaFoldDB" id="A0A7W3MTM1"/>
<dbReference type="EMBL" id="JACJII010000001">
    <property type="protein sequence ID" value="MBA9001673.1"/>
    <property type="molecule type" value="Genomic_DNA"/>
</dbReference>
<evidence type="ECO:0008006" key="4">
    <source>
        <dbReference type="Google" id="ProtNLM"/>
    </source>
</evidence>
<reference evidence="2 3" key="1">
    <citation type="submission" date="2020-08" db="EMBL/GenBank/DDBJ databases">
        <title>Sequencing the genomes of 1000 actinobacteria strains.</title>
        <authorList>
            <person name="Klenk H.-P."/>
        </authorList>
    </citation>
    <scope>NUCLEOTIDE SEQUENCE [LARGE SCALE GENOMIC DNA]</scope>
    <source>
        <strain evidence="2 3">DSM 45823</strain>
    </source>
</reference>
<dbReference type="Proteomes" id="UP000539313">
    <property type="component" value="Unassembled WGS sequence"/>
</dbReference>
<comment type="caution">
    <text evidence="2">The sequence shown here is derived from an EMBL/GenBank/DDBJ whole genome shotgun (WGS) entry which is preliminary data.</text>
</comment>
<protein>
    <recommendedName>
        <fullName evidence="4">HEAT repeat domain-containing protein</fullName>
    </recommendedName>
</protein>